<dbReference type="Proteomes" id="UP000593890">
    <property type="component" value="Chromosome"/>
</dbReference>
<dbReference type="EMBL" id="AP023321">
    <property type="protein sequence ID" value="BCI59847.1"/>
    <property type="molecule type" value="Genomic_DNA"/>
</dbReference>
<dbReference type="RefSeq" id="WP_090265836.1">
    <property type="nucleotide sequence ID" value="NZ_AP023321.1"/>
</dbReference>
<evidence type="ECO:0000256" key="1">
    <source>
        <dbReference type="SAM" id="SignalP"/>
    </source>
</evidence>
<dbReference type="InterPro" id="IPR015050">
    <property type="entry name" value="BofC_C"/>
</dbReference>
<reference evidence="4" key="1">
    <citation type="submission" date="2020-07" db="EMBL/GenBank/DDBJ databases">
        <title>Complete genome sequencing of Clostridia bacterium strain 12CBH8.</title>
        <authorList>
            <person name="Sakamoto M."/>
            <person name="Murakami T."/>
            <person name="Mori H."/>
        </authorList>
    </citation>
    <scope>NUCLEOTIDE SEQUENCE [LARGE SCALE GENOMIC DNA]</scope>
    <source>
        <strain evidence="4">12CBH8</strain>
    </source>
</reference>
<dbReference type="Pfam" id="PF08955">
    <property type="entry name" value="BofC_C"/>
    <property type="match status" value="1"/>
</dbReference>
<keyword evidence="1" id="KW-0732">Signal</keyword>
<feature type="chain" id="PRO_5038897752" description="Bypass of forespore C C-terminal domain-containing protein" evidence="1">
    <location>
        <begin position="19"/>
        <end position="106"/>
    </location>
</feature>
<accession>A0A7I8CZD1</accession>
<feature type="signal peptide" evidence="1">
    <location>
        <begin position="1"/>
        <end position="18"/>
    </location>
</feature>
<keyword evidence="4" id="KW-1185">Reference proteome</keyword>
<evidence type="ECO:0000259" key="2">
    <source>
        <dbReference type="Pfam" id="PF08955"/>
    </source>
</evidence>
<feature type="domain" description="Bypass of forespore C C-terminal" evidence="2">
    <location>
        <begin position="54"/>
        <end position="104"/>
    </location>
</feature>
<evidence type="ECO:0000313" key="4">
    <source>
        <dbReference type="Proteomes" id="UP000593890"/>
    </source>
</evidence>
<evidence type="ECO:0000313" key="3">
    <source>
        <dbReference type="EMBL" id="BCI59847.1"/>
    </source>
</evidence>
<dbReference type="KEGG" id="sman:C12CBH8_04860"/>
<protein>
    <recommendedName>
        <fullName evidence="2">Bypass of forespore C C-terminal domain-containing protein</fullName>
    </recommendedName>
</protein>
<gene>
    <name evidence="3" type="ORF">C12CBH8_04860</name>
</gene>
<proteinExistence type="predicted"/>
<name>A0A7I8CZD1_9FIRM</name>
<organism evidence="3 4">
    <name type="scientific">Solibaculum mannosilyticum</name>
    <dbReference type="NCBI Taxonomy" id="2780922"/>
    <lineage>
        <taxon>Bacteria</taxon>
        <taxon>Bacillati</taxon>
        <taxon>Bacillota</taxon>
        <taxon>Clostridia</taxon>
        <taxon>Eubacteriales</taxon>
        <taxon>Oscillospiraceae</taxon>
        <taxon>Solibaculum</taxon>
    </lineage>
</organism>
<dbReference type="AlphaFoldDB" id="A0A7I8CZD1"/>
<sequence length="106" mass="11321">MGNINVKTSVLVATASLAATLCILMGASMIGSSTQASPSSSAVTGGWVMRDYQGKIAVFQDGNDDPTQVLDIYVNSLPEHDQDLLESGIRIDDQKELQQLIEDYTG</sequence>